<evidence type="ECO:0000313" key="2">
    <source>
        <dbReference type="EMBL" id="BAK63028.1"/>
    </source>
</evidence>
<feature type="region of interest" description="Disordered" evidence="1">
    <location>
        <begin position="22"/>
        <end position="43"/>
    </location>
</feature>
<accession>G2HH20</accession>
<proteinExistence type="evidence at transcript level"/>
<dbReference type="EMBL" id="AK306034">
    <property type="protein sequence ID" value="BAK63028.1"/>
    <property type="molecule type" value="mRNA"/>
</dbReference>
<dbReference type="AlphaFoldDB" id="G2HH20"/>
<name>G2HH20_PANTR</name>
<protein>
    <submittedName>
        <fullName evidence="2">Seipin</fullName>
    </submittedName>
</protein>
<sequence length="83" mass="9455">MRLRVSPTETRVKGKARKVTLALPSRHSHPNPNLSSPSLEVQGLKARRSQLHNQMLQRMVRALKIPQGQRVSCPRRRNQISSP</sequence>
<organism evidence="2">
    <name type="scientific">Pan troglodytes</name>
    <name type="common">Chimpanzee</name>
    <dbReference type="NCBI Taxonomy" id="9598"/>
    <lineage>
        <taxon>Eukaryota</taxon>
        <taxon>Metazoa</taxon>
        <taxon>Chordata</taxon>
        <taxon>Craniata</taxon>
        <taxon>Vertebrata</taxon>
        <taxon>Euteleostomi</taxon>
        <taxon>Mammalia</taxon>
        <taxon>Eutheria</taxon>
        <taxon>Euarchontoglires</taxon>
        <taxon>Primates</taxon>
        <taxon>Haplorrhini</taxon>
        <taxon>Catarrhini</taxon>
        <taxon>Hominidae</taxon>
        <taxon>Pan</taxon>
    </lineage>
</organism>
<evidence type="ECO:0000256" key="1">
    <source>
        <dbReference type="SAM" id="MobiDB-lite"/>
    </source>
</evidence>
<reference evidence="2" key="1">
    <citation type="journal article" date="2011" name="Funct. Integr. Genomics">
        <title>Major chimpanzee-specific structural changes in sperm development-associated genes.</title>
        <authorList>
            <person name="Kim R.N."/>
            <person name="Kim D.W."/>
            <person name="Choi S.H."/>
            <person name="Chae S.H."/>
            <person name="Nam S.H."/>
            <person name="Kim D.W."/>
            <person name="Kim A."/>
            <person name="Kang A."/>
            <person name="Park K.H."/>
            <person name="Lee Y.S."/>
            <person name="Hirai M."/>
            <person name="Suzuki Y."/>
            <person name="Sugano S."/>
            <person name="Hashimoto K."/>
            <person name="Kim D.S."/>
            <person name="Park H.S."/>
        </authorList>
    </citation>
    <scope>NUCLEOTIDE SEQUENCE</scope>
    <source>
        <tissue evidence="2">Testis</tissue>
    </source>
</reference>
<feature type="compositionally biased region" description="Low complexity" evidence="1">
    <location>
        <begin position="30"/>
        <end position="39"/>
    </location>
</feature>